<protein>
    <submittedName>
        <fullName evidence="1">Uncharacterized protein</fullName>
    </submittedName>
</protein>
<sequence length="475" mass="53295">MLGTGYKLRQQISKALQRCSEAVQKAITQYNAQAATLDPPRPSITWKDITNYTVLGEFDLLRYSQLGVHGQHWSQLAYREATVKYFKLHRAHEEVVRLNVEVRRLRTAIHDEDKHTRKVISELLTSNPPLGLELQQQYRMHAGINAVHLRRLDKIEKLPEYTGVGGIGVRLQPIQVDSPTSGPPDDEISTLFEGNSRDLSTGNIDQLYVHEPGDGDLVEEEEGAILAPLVYCFYALKYQYLEAIKMLGNELELNDLIRCRHEACTRHKLLYYSGLLYYRMCIQASQTAISPLEQRVTTQMKRCRTIFSLMCYCDSTCLLSAHSTVLLSSSTMYSDNDVQGAIAGLNSYNIAEMTTLFQSALVKEYNSNQRLAVIRALLRHGAHEDGAHYHAQTSGGLHLAFVLFNPTPSENSQCALNRQGLVEGSFADVLDAITMQDHLDGGISILVCCPGMDSTQILSAEQITVDLYITPRELI</sequence>
<accession>A0A8I3AA75</accession>
<reference evidence="1" key="1">
    <citation type="submission" date="2021-03" db="EMBL/GenBank/DDBJ databases">
        <title>Evolutionary innovations through gain and loss of genes in the ectomycorrhizal Boletales.</title>
        <authorList>
            <person name="Wu G."/>
            <person name="Miyauchi S."/>
            <person name="Morin E."/>
            <person name="Yang Z.-L."/>
            <person name="Xu J."/>
            <person name="Martin F.M."/>
        </authorList>
    </citation>
    <scope>NUCLEOTIDE SEQUENCE</scope>
    <source>
        <strain evidence="1">BR01</strain>
    </source>
</reference>
<gene>
    <name evidence="1" type="ORF">JVT61DRAFT_14428</name>
</gene>
<dbReference type="OrthoDB" id="2676448at2759"/>
<dbReference type="AlphaFoldDB" id="A0A8I3AA75"/>
<dbReference type="EMBL" id="JAGFBS010000008">
    <property type="protein sequence ID" value="KAG6377663.1"/>
    <property type="molecule type" value="Genomic_DNA"/>
</dbReference>
<comment type="caution">
    <text evidence="1">The sequence shown here is derived from an EMBL/GenBank/DDBJ whole genome shotgun (WGS) entry which is preliminary data.</text>
</comment>
<dbReference type="Proteomes" id="UP000683000">
    <property type="component" value="Unassembled WGS sequence"/>
</dbReference>
<organism evidence="1 2">
    <name type="scientific">Boletus reticuloceps</name>
    <dbReference type="NCBI Taxonomy" id="495285"/>
    <lineage>
        <taxon>Eukaryota</taxon>
        <taxon>Fungi</taxon>
        <taxon>Dikarya</taxon>
        <taxon>Basidiomycota</taxon>
        <taxon>Agaricomycotina</taxon>
        <taxon>Agaricomycetes</taxon>
        <taxon>Agaricomycetidae</taxon>
        <taxon>Boletales</taxon>
        <taxon>Boletineae</taxon>
        <taxon>Boletaceae</taxon>
        <taxon>Boletoideae</taxon>
        <taxon>Boletus</taxon>
    </lineage>
</organism>
<evidence type="ECO:0000313" key="1">
    <source>
        <dbReference type="EMBL" id="KAG6377663.1"/>
    </source>
</evidence>
<name>A0A8I3AA75_9AGAM</name>
<proteinExistence type="predicted"/>
<keyword evidence="2" id="KW-1185">Reference proteome</keyword>
<evidence type="ECO:0000313" key="2">
    <source>
        <dbReference type="Proteomes" id="UP000683000"/>
    </source>
</evidence>